<organism evidence="1 2">
    <name type="scientific">Furculomyces boomerangus</name>
    <dbReference type="NCBI Taxonomy" id="61424"/>
    <lineage>
        <taxon>Eukaryota</taxon>
        <taxon>Fungi</taxon>
        <taxon>Fungi incertae sedis</taxon>
        <taxon>Zoopagomycota</taxon>
        <taxon>Kickxellomycotina</taxon>
        <taxon>Harpellomycetes</taxon>
        <taxon>Harpellales</taxon>
        <taxon>Harpellaceae</taxon>
        <taxon>Furculomyces</taxon>
    </lineage>
</organism>
<dbReference type="Proteomes" id="UP000245699">
    <property type="component" value="Unassembled WGS sequence"/>
</dbReference>
<proteinExistence type="predicted"/>
<keyword evidence="2" id="KW-1185">Reference proteome</keyword>
<reference evidence="1 2" key="1">
    <citation type="journal article" date="2018" name="MBio">
        <title>Comparative Genomics Reveals the Core Gene Toolbox for the Fungus-Insect Symbiosis.</title>
        <authorList>
            <person name="Wang Y."/>
            <person name="Stata M."/>
            <person name="Wang W."/>
            <person name="Stajich J.E."/>
            <person name="White M.M."/>
            <person name="Moncalvo J.M."/>
        </authorList>
    </citation>
    <scope>NUCLEOTIDE SEQUENCE [LARGE SCALE GENOMIC DNA]</scope>
    <source>
        <strain evidence="1 2">AUS-77-4</strain>
    </source>
</reference>
<dbReference type="AlphaFoldDB" id="A0A2T9YUJ8"/>
<gene>
    <name evidence="1" type="ORF">BB559_002537</name>
</gene>
<sequence length="73" mass="8296">MNFETVLACGRCEKIISIHAQKNELKKYFEAKKVAQDRGIAPDSVGTILLPVDIKNAFSEEKRFTQKDIKEIV</sequence>
<name>A0A2T9YUJ8_9FUNG</name>
<evidence type="ECO:0000313" key="1">
    <source>
        <dbReference type="EMBL" id="PVU96027.1"/>
    </source>
</evidence>
<comment type="caution">
    <text evidence="1">The sequence shown here is derived from an EMBL/GenBank/DDBJ whole genome shotgun (WGS) entry which is preliminary data.</text>
</comment>
<dbReference type="EMBL" id="MBFT01000161">
    <property type="protein sequence ID" value="PVU96027.1"/>
    <property type="molecule type" value="Genomic_DNA"/>
</dbReference>
<evidence type="ECO:0000313" key="2">
    <source>
        <dbReference type="Proteomes" id="UP000245699"/>
    </source>
</evidence>
<protein>
    <submittedName>
        <fullName evidence="1">Uncharacterized protein</fullName>
    </submittedName>
</protein>
<accession>A0A2T9YUJ8</accession>